<evidence type="ECO:0000313" key="3">
    <source>
        <dbReference type="Proteomes" id="UP000265520"/>
    </source>
</evidence>
<dbReference type="InterPro" id="IPR036397">
    <property type="entry name" value="RNaseH_sf"/>
</dbReference>
<keyword evidence="2" id="KW-0346">Stress response</keyword>
<feature type="non-terminal residue" evidence="2">
    <location>
        <position position="1"/>
    </location>
</feature>
<dbReference type="CDD" id="cd06222">
    <property type="entry name" value="RNase_H_like"/>
    <property type="match status" value="1"/>
</dbReference>
<accession>A0A392NK57</accession>
<protein>
    <submittedName>
        <fullName evidence="2">Heat shock transcription factor</fullName>
    </submittedName>
</protein>
<proteinExistence type="predicted"/>
<dbReference type="Gene3D" id="3.30.420.10">
    <property type="entry name" value="Ribonuclease H-like superfamily/Ribonuclease H"/>
    <property type="match status" value="1"/>
</dbReference>
<dbReference type="EMBL" id="LXQA010042525">
    <property type="protein sequence ID" value="MCI00203.1"/>
    <property type="molecule type" value="Genomic_DNA"/>
</dbReference>
<evidence type="ECO:0000313" key="2">
    <source>
        <dbReference type="EMBL" id="MCI00203.1"/>
    </source>
</evidence>
<dbReference type="InterPro" id="IPR052929">
    <property type="entry name" value="RNase_H-like_EbsB-rel"/>
</dbReference>
<reference evidence="2 3" key="1">
    <citation type="journal article" date="2018" name="Front. Plant Sci.">
        <title>Red Clover (Trifolium pratense) and Zigzag Clover (T. medium) - A Picture of Genomic Similarities and Differences.</title>
        <authorList>
            <person name="Dluhosova J."/>
            <person name="Istvanek J."/>
            <person name="Nedelnik J."/>
            <person name="Repkova J."/>
        </authorList>
    </citation>
    <scope>NUCLEOTIDE SEQUENCE [LARGE SCALE GENOMIC DNA]</scope>
    <source>
        <strain evidence="3">cv. 10/8</strain>
        <tissue evidence="2">Leaf</tissue>
    </source>
</reference>
<dbReference type="GO" id="GO:0003676">
    <property type="term" value="F:nucleic acid binding"/>
    <property type="evidence" value="ECO:0007669"/>
    <property type="project" value="InterPro"/>
</dbReference>
<dbReference type="InterPro" id="IPR044730">
    <property type="entry name" value="RNase_H-like_dom_plant"/>
</dbReference>
<dbReference type="GO" id="GO:0004523">
    <property type="term" value="F:RNA-DNA hybrid ribonuclease activity"/>
    <property type="evidence" value="ECO:0007669"/>
    <property type="project" value="InterPro"/>
</dbReference>
<evidence type="ECO:0000259" key="1">
    <source>
        <dbReference type="Pfam" id="PF13456"/>
    </source>
</evidence>
<gene>
    <name evidence="2" type="ORF">A2U01_0021220</name>
</gene>
<sequence length="188" mass="21261">EDLSGLIIQRTYNPSGNQSRHASSTSKHWIRPPNGVIKINSDANLSREGRWGLGAACRDSEDRLLAAATWEIPGFDDPATAEACALYYDVRFAVDYCFREVIFESDNRTVITSLNDPSMMPRSYLGNLIWGMLCNKLNFRDCRFQHTGRNANRAAHMLASLAHSEPNKVWLEETHPQLVTILIMDLIH</sequence>
<name>A0A392NK57_9FABA</name>
<dbReference type="PANTHER" id="PTHR47074:SF11">
    <property type="entry name" value="REVERSE TRANSCRIPTASE-LIKE PROTEIN"/>
    <property type="match status" value="1"/>
</dbReference>
<dbReference type="AlphaFoldDB" id="A0A392NK57"/>
<organism evidence="2 3">
    <name type="scientific">Trifolium medium</name>
    <dbReference type="NCBI Taxonomy" id="97028"/>
    <lineage>
        <taxon>Eukaryota</taxon>
        <taxon>Viridiplantae</taxon>
        <taxon>Streptophyta</taxon>
        <taxon>Embryophyta</taxon>
        <taxon>Tracheophyta</taxon>
        <taxon>Spermatophyta</taxon>
        <taxon>Magnoliopsida</taxon>
        <taxon>eudicotyledons</taxon>
        <taxon>Gunneridae</taxon>
        <taxon>Pentapetalae</taxon>
        <taxon>rosids</taxon>
        <taxon>fabids</taxon>
        <taxon>Fabales</taxon>
        <taxon>Fabaceae</taxon>
        <taxon>Papilionoideae</taxon>
        <taxon>50 kb inversion clade</taxon>
        <taxon>NPAAA clade</taxon>
        <taxon>Hologalegina</taxon>
        <taxon>IRL clade</taxon>
        <taxon>Trifolieae</taxon>
        <taxon>Trifolium</taxon>
    </lineage>
</organism>
<comment type="caution">
    <text evidence="2">The sequence shown here is derived from an EMBL/GenBank/DDBJ whole genome shotgun (WGS) entry which is preliminary data.</text>
</comment>
<dbReference type="Proteomes" id="UP000265520">
    <property type="component" value="Unassembled WGS sequence"/>
</dbReference>
<dbReference type="InterPro" id="IPR002156">
    <property type="entry name" value="RNaseH_domain"/>
</dbReference>
<dbReference type="SUPFAM" id="SSF53098">
    <property type="entry name" value="Ribonuclease H-like"/>
    <property type="match status" value="1"/>
</dbReference>
<feature type="domain" description="RNase H type-1" evidence="1">
    <location>
        <begin position="41"/>
        <end position="161"/>
    </location>
</feature>
<dbReference type="InterPro" id="IPR012337">
    <property type="entry name" value="RNaseH-like_sf"/>
</dbReference>
<keyword evidence="3" id="KW-1185">Reference proteome</keyword>
<dbReference type="PANTHER" id="PTHR47074">
    <property type="entry name" value="BNAC02G40300D PROTEIN"/>
    <property type="match status" value="1"/>
</dbReference>
<dbReference type="Pfam" id="PF13456">
    <property type="entry name" value="RVT_3"/>
    <property type="match status" value="1"/>
</dbReference>